<keyword evidence="2" id="KW-1185">Reference proteome</keyword>
<sequence>MLSKAFTKGIIKWGIRTVRDLETWNPRLRFLERTPAVAGYQKVPSTPVRFIYQLVAALPISTYDMLNRFEHSAAHAMD</sequence>
<comment type="caution">
    <text evidence="1">The sequence shown here is derived from an EMBL/GenBank/DDBJ whole genome shotgun (WGS) entry which is preliminary data.</text>
</comment>
<protein>
    <submittedName>
        <fullName evidence="1">Uncharacterized protein</fullName>
    </submittedName>
</protein>
<dbReference type="RefSeq" id="WP_186243159.1">
    <property type="nucleotide sequence ID" value="NZ_OCTY01000002.1"/>
</dbReference>
<reference evidence="1 2" key="1">
    <citation type="submission" date="2017-10" db="EMBL/GenBank/DDBJ databases">
        <authorList>
            <consortium name="Urmite Genomes"/>
        </authorList>
    </citation>
    <scope>NUCLEOTIDE SEQUENCE [LARGE SCALE GENOMIC DNA]</scope>
    <source>
        <strain evidence="1 2">FB-527</strain>
    </source>
</reference>
<evidence type="ECO:0000313" key="1">
    <source>
        <dbReference type="EMBL" id="SOJ55280.1"/>
    </source>
</evidence>
<organism evidence="1 2">
    <name type="scientific">Mycobacterium simulans</name>
    <dbReference type="NCBI Taxonomy" id="627089"/>
    <lineage>
        <taxon>Bacteria</taxon>
        <taxon>Bacillati</taxon>
        <taxon>Actinomycetota</taxon>
        <taxon>Actinomycetes</taxon>
        <taxon>Mycobacteriales</taxon>
        <taxon>Mycobacteriaceae</taxon>
        <taxon>Mycobacterium</taxon>
    </lineage>
</organism>
<dbReference type="EMBL" id="OCTY01000002">
    <property type="protein sequence ID" value="SOJ55280.1"/>
    <property type="molecule type" value="Genomic_DNA"/>
</dbReference>
<dbReference type="Proteomes" id="UP000554965">
    <property type="component" value="Unassembled WGS sequence"/>
</dbReference>
<gene>
    <name evidence="1" type="ORF">MSIMFB_02769</name>
</gene>
<dbReference type="AlphaFoldDB" id="A0A7Z7NA24"/>
<proteinExistence type="predicted"/>
<name>A0A7Z7NA24_9MYCO</name>
<evidence type="ECO:0000313" key="2">
    <source>
        <dbReference type="Proteomes" id="UP000554965"/>
    </source>
</evidence>
<accession>A0A7Z7NA24</accession>